<evidence type="ECO:0000313" key="5">
    <source>
        <dbReference type="Proteomes" id="UP001243330"/>
    </source>
</evidence>
<dbReference type="Proteomes" id="UP001243330">
    <property type="component" value="Unassembled WGS sequence"/>
</dbReference>
<comment type="caution">
    <text evidence="4">The sequence shown here is derived from an EMBL/GenBank/DDBJ whole genome shotgun (WGS) entry which is preliminary data.</text>
</comment>
<keyword evidence="2" id="KW-0472">Membrane</keyword>
<sequence>MASQTPPASWTCHSCGEAGSSSPDRQCDIAAEAFSGAMAYLQDKFKGKPKAVEWLNLAKSTTLGSLLDTARSAEMNHNEKSRSKGHLMKGMRGLSTRIVFYGQIFDTLSQHHPEYLALVWGTMKFILMGFISYGTFVERFSQSLMSVADILPIAEGNAGLYRTEQMKGAITQLYVQVIMFLREATEWYLAGTTQRILESVLTPYDIKFRGIEAEMKRCAQLINDIASMESNTELRAIKTIVKSESDQSQTRFKRHMEIQSLLEDGQRLQSAMLESLCYDVKGHSQELPIE</sequence>
<dbReference type="InterPro" id="IPR056125">
    <property type="entry name" value="DUF7708"/>
</dbReference>
<dbReference type="Pfam" id="PF24809">
    <property type="entry name" value="DUF7708"/>
    <property type="match status" value="1"/>
</dbReference>
<feature type="compositionally biased region" description="Polar residues" evidence="1">
    <location>
        <begin position="1"/>
        <end position="12"/>
    </location>
</feature>
<keyword evidence="5" id="KW-1185">Reference proteome</keyword>
<keyword evidence="2" id="KW-0812">Transmembrane</keyword>
<feature type="transmembrane region" description="Helical" evidence="2">
    <location>
        <begin position="115"/>
        <end position="136"/>
    </location>
</feature>
<evidence type="ECO:0000256" key="2">
    <source>
        <dbReference type="SAM" id="Phobius"/>
    </source>
</evidence>
<keyword evidence="2" id="KW-1133">Transmembrane helix</keyword>
<dbReference type="AlphaFoldDB" id="A0AAD9ATD4"/>
<gene>
    <name evidence="4" type="ORF">CCHR01_04253</name>
</gene>
<protein>
    <recommendedName>
        <fullName evidence="3">DUF7708 domain-containing protein</fullName>
    </recommendedName>
</protein>
<accession>A0AAD9ATD4</accession>
<proteinExistence type="predicted"/>
<name>A0AAD9ATD4_9PEZI</name>
<evidence type="ECO:0000259" key="3">
    <source>
        <dbReference type="Pfam" id="PF24809"/>
    </source>
</evidence>
<reference evidence="4" key="1">
    <citation type="submission" date="2023-01" db="EMBL/GenBank/DDBJ databases">
        <title>Colletotrichum chrysophilum M932 genome sequence.</title>
        <authorList>
            <person name="Baroncelli R."/>
        </authorList>
    </citation>
    <scope>NUCLEOTIDE SEQUENCE</scope>
    <source>
        <strain evidence="4">M932</strain>
    </source>
</reference>
<evidence type="ECO:0000313" key="4">
    <source>
        <dbReference type="EMBL" id="KAK1853115.1"/>
    </source>
</evidence>
<feature type="domain" description="DUF7708" evidence="3">
    <location>
        <begin position="92"/>
        <end position="233"/>
    </location>
</feature>
<evidence type="ECO:0000256" key="1">
    <source>
        <dbReference type="SAM" id="MobiDB-lite"/>
    </source>
</evidence>
<organism evidence="4 5">
    <name type="scientific">Colletotrichum chrysophilum</name>
    <dbReference type="NCBI Taxonomy" id="1836956"/>
    <lineage>
        <taxon>Eukaryota</taxon>
        <taxon>Fungi</taxon>
        <taxon>Dikarya</taxon>
        <taxon>Ascomycota</taxon>
        <taxon>Pezizomycotina</taxon>
        <taxon>Sordariomycetes</taxon>
        <taxon>Hypocreomycetidae</taxon>
        <taxon>Glomerellales</taxon>
        <taxon>Glomerellaceae</taxon>
        <taxon>Colletotrichum</taxon>
        <taxon>Colletotrichum gloeosporioides species complex</taxon>
    </lineage>
</organism>
<dbReference type="EMBL" id="JAQOWY010000061">
    <property type="protein sequence ID" value="KAK1853115.1"/>
    <property type="molecule type" value="Genomic_DNA"/>
</dbReference>
<feature type="region of interest" description="Disordered" evidence="1">
    <location>
        <begin position="1"/>
        <end position="20"/>
    </location>
</feature>